<protein>
    <submittedName>
        <fullName evidence="1">Anti-sigma-F factor Fin</fullName>
    </submittedName>
</protein>
<dbReference type="InterPro" id="IPR020115">
    <property type="entry name" value="Fin"/>
</dbReference>
<reference evidence="1 2" key="1">
    <citation type="submission" date="2024-09" db="EMBL/GenBank/DDBJ databases">
        <authorList>
            <person name="Sun Q."/>
            <person name="Mori K."/>
        </authorList>
    </citation>
    <scope>NUCLEOTIDE SEQUENCE [LARGE SCALE GENOMIC DNA]</scope>
    <source>
        <strain evidence="1 2">NCAIM B.02529</strain>
    </source>
</reference>
<proteinExistence type="predicted"/>
<dbReference type="RefSeq" id="WP_377351196.1">
    <property type="nucleotide sequence ID" value="NZ_JBHLTP010000020.1"/>
</dbReference>
<sequence length="76" mass="9043">MAVVYRCRHCKQHMAEIGHEQATSHELGIHQLTDQERLEMIRYHENGDIQVETICEHCQEAMENNPHYHELDSFLQ</sequence>
<accession>A0ABV6LTD1</accession>
<evidence type="ECO:0000313" key="1">
    <source>
        <dbReference type="EMBL" id="MFC0525650.1"/>
    </source>
</evidence>
<evidence type="ECO:0000313" key="2">
    <source>
        <dbReference type="Proteomes" id="UP001589836"/>
    </source>
</evidence>
<dbReference type="EMBL" id="JBHLTP010000020">
    <property type="protein sequence ID" value="MFC0525650.1"/>
    <property type="molecule type" value="Genomic_DNA"/>
</dbReference>
<organism evidence="1 2">
    <name type="scientific">Pontibacillus salicampi</name>
    <dbReference type="NCBI Taxonomy" id="1449801"/>
    <lineage>
        <taxon>Bacteria</taxon>
        <taxon>Bacillati</taxon>
        <taxon>Bacillota</taxon>
        <taxon>Bacilli</taxon>
        <taxon>Bacillales</taxon>
        <taxon>Bacillaceae</taxon>
        <taxon>Pontibacillus</taxon>
    </lineage>
</organism>
<keyword evidence="2" id="KW-1185">Reference proteome</keyword>
<dbReference type="Pfam" id="PF10955">
    <property type="entry name" value="Fin"/>
    <property type="match status" value="1"/>
</dbReference>
<gene>
    <name evidence="1" type="ORF">ACFFGV_18900</name>
</gene>
<name>A0ABV6LTD1_9BACI</name>
<dbReference type="Proteomes" id="UP001589836">
    <property type="component" value="Unassembled WGS sequence"/>
</dbReference>
<comment type="caution">
    <text evidence="1">The sequence shown here is derived from an EMBL/GenBank/DDBJ whole genome shotgun (WGS) entry which is preliminary data.</text>
</comment>